<evidence type="ECO:0000256" key="1">
    <source>
        <dbReference type="SAM" id="MobiDB-lite"/>
    </source>
</evidence>
<name>A0A943UWC9_9ACTN</name>
<protein>
    <recommendedName>
        <fullName evidence="2">Bacterial toxin 50 domain-containing protein</fullName>
    </recommendedName>
</protein>
<dbReference type="InterPro" id="IPR029100">
    <property type="entry name" value="Ntox50"/>
</dbReference>
<evidence type="ECO:0000313" key="4">
    <source>
        <dbReference type="Proteomes" id="UP000727506"/>
    </source>
</evidence>
<sequence length="72" mass="7849">MSKLSSGGRFGGARGSRDDGFRRVNGFTTRIHADRRGKHVPGHKNYIPGRSVLRLPIAEAQRLVEGYAGSGR</sequence>
<feature type="domain" description="Bacterial toxin 50" evidence="2">
    <location>
        <begin position="31"/>
        <end position="71"/>
    </location>
</feature>
<accession>A0A943UWC9</accession>
<dbReference type="AlphaFoldDB" id="A0A943UWC9"/>
<feature type="region of interest" description="Disordered" evidence="1">
    <location>
        <begin position="1"/>
        <end position="23"/>
    </location>
</feature>
<reference evidence="3" key="1">
    <citation type="submission" date="2021-02" db="EMBL/GenBank/DDBJ databases">
        <title>Infant gut strain persistence is associated with maternal origin, phylogeny, and functional potential including surface adhesion and iron acquisition.</title>
        <authorList>
            <person name="Lou Y.C."/>
        </authorList>
    </citation>
    <scope>NUCLEOTIDE SEQUENCE</scope>
    <source>
        <strain evidence="3">L2_039_000G1_dasL2_039_000G1_concoct_11</strain>
    </source>
</reference>
<dbReference type="Pfam" id="PF15542">
    <property type="entry name" value="Ntox50"/>
    <property type="match status" value="1"/>
</dbReference>
<proteinExistence type="predicted"/>
<dbReference type="Proteomes" id="UP000727506">
    <property type="component" value="Unassembled WGS sequence"/>
</dbReference>
<dbReference type="EMBL" id="JAGZSV010000008">
    <property type="protein sequence ID" value="MBS6940077.1"/>
    <property type="molecule type" value="Genomic_DNA"/>
</dbReference>
<comment type="caution">
    <text evidence="3">The sequence shown here is derived from an EMBL/GenBank/DDBJ whole genome shotgun (WGS) entry which is preliminary data.</text>
</comment>
<gene>
    <name evidence="3" type="ORF">KH142_01055</name>
</gene>
<organism evidence="3 4">
    <name type="scientific">Slackia piriformis</name>
    <dbReference type="NCBI Taxonomy" id="626934"/>
    <lineage>
        <taxon>Bacteria</taxon>
        <taxon>Bacillati</taxon>
        <taxon>Actinomycetota</taxon>
        <taxon>Coriobacteriia</taxon>
        <taxon>Eggerthellales</taxon>
        <taxon>Eggerthellaceae</taxon>
        <taxon>Slackia</taxon>
    </lineage>
</organism>
<evidence type="ECO:0000313" key="3">
    <source>
        <dbReference type="EMBL" id="MBS6940077.1"/>
    </source>
</evidence>
<evidence type="ECO:0000259" key="2">
    <source>
        <dbReference type="Pfam" id="PF15542"/>
    </source>
</evidence>